<organism evidence="1 2">
    <name type="scientific">Epilithonimonas hungarica</name>
    <dbReference type="NCBI Taxonomy" id="454006"/>
    <lineage>
        <taxon>Bacteria</taxon>
        <taxon>Pseudomonadati</taxon>
        <taxon>Bacteroidota</taxon>
        <taxon>Flavobacteriia</taxon>
        <taxon>Flavobacteriales</taxon>
        <taxon>Weeksellaceae</taxon>
        <taxon>Chryseobacterium group</taxon>
        <taxon>Epilithonimonas</taxon>
    </lineage>
</organism>
<evidence type="ECO:0000313" key="2">
    <source>
        <dbReference type="Proteomes" id="UP000199203"/>
    </source>
</evidence>
<sequence length="91" mass="10842">MALNCQDAQKLAKSDFEKGKYIYYEYQYLNDKKSSNKAFSNILKKKNIKVIYKTKYPPSCIVEQEGIEKSKKCYQRMMNLEMEAKFGNHFF</sequence>
<dbReference type="Proteomes" id="UP000199203">
    <property type="component" value="Unassembled WGS sequence"/>
</dbReference>
<name>A0A1G7ND16_9FLAO</name>
<reference evidence="2" key="1">
    <citation type="submission" date="2016-10" db="EMBL/GenBank/DDBJ databases">
        <authorList>
            <person name="Varghese N."/>
            <person name="Submissions S."/>
        </authorList>
    </citation>
    <scope>NUCLEOTIDE SEQUENCE [LARGE SCALE GENOMIC DNA]</scope>
    <source>
        <strain evidence="2">DSM 19684</strain>
    </source>
</reference>
<dbReference type="STRING" id="454006.SAMN05421825_1945"/>
<dbReference type="EMBL" id="FNBH01000002">
    <property type="protein sequence ID" value="SDF71923.1"/>
    <property type="molecule type" value="Genomic_DNA"/>
</dbReference>
<protein>
    <submittedName>
        <fullName evidence="1">Uncharacterized protein</fullName>
    </submittedName>
</protein>
<accession>A0A1G7ND16</accession>
<evidence type="ECO:0000313" key="1">
    <source>
        <dbReference type="EMBL" id="SDF71923.1"/>
    </source>
</evidence>
<gene>
    <name evidence="1" type="ORF">SAMN05421825_1945</name>
</gene>
<keyword evidence="2" id="KW-1185">Reference proteome</keyword>
<dbReference type="AlphaFoldDB" id="A0A1G7ND16"/>
<proteinExistence type="predicted"/>